<dbReference type="Pfam" id="PF00700">
    <property type="entry name" value="Flagellin_C"/>
    <property type="match status" value="1"/>
</dbReference>
<dbReference type="EMBL" id="AAEW02000008">
    <property type="protein sequence ID" value="EAT15843.1"/>
    <property type="molecule type" value="Genomic_DNA"/>
</dbReference>
<evidence type="ECO:0000313" key="7">
    <source>
        <dbReference type="Proteomes" id="UP000005695"/>
    </source>
</evidence>
<evidence type="ECO:0000256" key="2">
    <source>
        <dbReference type="ARBA" id="ARBA00023143"/>
    </source>
</evidence>
<reference evidence="6" key="1">
    <citation type="submission" date="2006-05" db="EMBL/GenBank/DDBJ databases">
        <title>Annotation of the draft genome assembly of Desulfuromonas acetoxidans DSM 684.</title>
        <authorList>
            <consortium name="US DOE Joint Genome Institute (JGI-ORNL)"/>
            <person name="Larimer F."/>
            <person name="Land M."/>
            <person name="Hauser L."/>
        </authorList>
    </citation>
    <scope>NUCLEOTIDE SEQUENCE [LARGE SCALE GENOMIC DNA]</scope>
    <source>
        <strain evidence="6">DSM 684</strain>
    </source>
</reference>
<dbReference type="Gene3D" id="1.20.1330.10">
    <property type="entry name" value="f41 fragment of flagellin, N-terminal domain"/>
    <property type="match status" value="2"/>
</dbReference>
<keyword evidence="3" id="KW-0964">Secreted</keyword>
<dbReference type="GO" id="GO:0005198">
    <property type="term" value="F:structural molecule activity"/>
    <property type="evidence" value="ECO:0007669"/>
    <property type="project" value="UniProtKB-UniRule"/>
</dbReference>
<dbReference type="PRINTS" id="PR00207">
    <property type="entry name" value="FLAGELLIN"/>
</dbReference>
<dbReference type="InterPro" id="IPR001029">
    <property type="entry name" value="Flagellin_N"/>
</dbReference>
<evidence type="ECO:0000256" key="1">
    <source>
        <dbReference type="ARBA" id="ARBA00005709"/>
    </source>
</evidence>
<gene>
    <name evidence="6" type="ORF">Dace_2543</name>
</gene>
<dbReference type="RefSeq" id="WP_006000355.1">
    <property type="nucleotide sequence ID" value="NZ_AAEW02000008.1"/>
</dbReference>
<protein>
    <recommendedName>
        <fullName evidence="3">Flagellin</fullName>
    </recommendedName>
</protein>
<sequence length="578" mass="61635">MGMTINTNVAALNAQRNLGSAQTDLGTAMQRLSSGLRINSAKDDAAGLAISDRMTSQVKGMNQAVRNLNDGISLLQTAEGALQEVTNLIQRGRELAVQAANEATLSDSDKASLQAEVEQIKLEIDRIGQTTTFNGTKVLSHGPGGTIGGDPDRAEVVESLKSAWLRYSEDRVEEYYGLTAENVDFNVQFIDDPDSDAVAYVGGSGTEVDSYGRYTAIPLTVNMAKYDPEDPSSMWEYDRVVVHEMTHAIMGANTSLDSIRNEGFWFVEGTAEFMMGGDERLAIDLGNAGSADNLIAAFDPDNIDSSSQYAASYAATRFLHDAIKDAGGSGIDEVMTYLQDHPEDGVSGNALDNAIQDLASRHDTFAYANLADFETAITTQGGDFSTFISAMDLTNDDVGAIGGLDADGGEVFTNTSVVADKPWVYDDDPLEGFVETWPSADELGTEEIASRAFQFQAGANAGQMISVTLGSADSTVLNIDDVDISSDATLAISRFDSALEYIDQMRGNMGAVMNRLESSIANLQNVTENLSAARSRILDADIAQETSIMTKSNILQQAGVSILAQANQAPQLALSLLG</sequence>
<comment type="similarity">
    <text evidence="1 3">Belongs to the bacterial flagellin family.</text>
</comment>
<dbReference type="Gene3D" id="6.10.280.190">
    <property type="match status" value="1"/>
</dbReference>
<comment type="caution">
    <text evidence="6">The sequence shown here is derived from an EMBL/GenBank/DDBJ whole genome shotgun (WGS) entry which is preliminary data.</text>
</comment>
<dbReference type="Gene3D" id="6.10.10.10">
    <property type="entry name" value="Flagellar export chaperone, C-terminal domain"/>
    <property type="match status" value="1"/>
</dbReference>
<dbReference type="InterPro" id="IPR001492">
    <property type="entry name" value="Flagellin"/>
</dbReference>
<dbReference type="Pfam" id="PF00669">
    <property type="entry name" value="Flagellin_N"/>
    <property type="match status" value="1"/>
</dbReference>
<dbReference type="InterPro" id="IPR046358">
    <property type="entry name" value="Flagellin_C"/>
</dbReference>
<comment type="function">
    <text evidence="3">Flagellin is the subunit protein which polymerizes to form the filaments of bacterial flagella.</text>
</comment>
<evidence type="ECO:0000256" key="3">
    <source>
        <dbReference type="RuleBase" id="RU362073"/>
    </source>
</evidence>
<dbReference type="GO" id="GO:0005576">
    <property type="term" value="C:extracellular region"/>
    <property type="evidence" value="ECO:0007669"/>
    <property type="project" value="UniProtKB-SubCell"/>
</dbReference>
<organism evidence="6 7">
    <name type="scientific">Desulfuromonas acetoxidans (strain DSM 684 / 11070)</name>
    <dbReference type="NCBI Taxonomy" id="281689"/>
    <lineage>
        <taxon>Bacteria</taxon>
        <taxon>Pseudomonadati</taxon>
        <taxon>Thermodesulfobacteriota</taxon>
        <taxon>Desulfuromonadia</taxon>
        <taxon>Desulfuromonadales</taxon>
        <taxon>Desulfuromonadaceae</taxon>
        <taxon>Desulfuromonas</taxon>
    </lineage>
</organism>
<name>Q1JZP9_DESA6</name>
<accession>Q1JZP9</accession>
<evidence type="ECO:0000259" key="4">
    <source>
        <dbReference type="Pfam" id="PF00669"/>
    </source>
</evidence>
<reference evidence="6" key="2">
    <citation type="submission" date="2006-05" db="EMBL/GenBank/DDBJ databases">
        <title>Sequencing of the draft genome and assembly of Desulfuromonas acetoxidans DSM 684.</title>
        <authorList>
            <consortium name="US DOE Joint Genome Institute (JGI-PGF)"/>
            <person name="Copeland A."/>
            <person name="Lucas S."/>
            <person name="Lapidus A."/>
            <person name="Barry K."/>
            <person name="Detter J.C."/>
            <person name="Glavina del Rio T."/>
            <person name="Hammon N."/>
            <person name="Israni S."/>
            <person name="Dalin E."/>
            <person name="Tice H."/>
            <person name="Bruce D."/>
            <person name="Pitluck S."/>
            <person name="Richardson P."/>
        </authorList>
    </citation>
    <scope>NUCLEOTIDE SEQUENCE [LARGE SCALE GENOMIC DNA]</scope>
    <source>
        <strain evidence="6">DSM 684</strain>
    </source>
</reference>
<dbReference type="GO" id="GO:0009288">
    <property type="term" value="C:bacterial-type flagellum"/>
    <property type="evidence" value="ECO:0007669"/>
    <property type="project" value="UniProtKB-SubCell"/>
</dbReference>
<dbReference type="PANTHER" id="PTHR42792:SF2">
    <property type="entry name" value="FLAGELLIN"/>
    <property type="match status" value="1"/>
</dbReference>
<dbReference type="AlphaFoldDB" id="Q1JZP9"/>
<dbReference type="SUPFAM" id="SSF64518">
    <property type="entry name" value="Phase 1 flagellin"/>
    <property type="match status" value="1"/>
</dbReference>
<comment type="subcellular location">
    <subcellularLocation>
        <location evidence="3">Secreted</location>
    </subcellularLocation>
    <subcellularLocation>
        <location evidence="3">Bacterial flagellum</location>
    </subcellularLocation>
</comment>
<dbReference type="PANTHER" id="PTHR42792">
    <property type="entry name" value="FLAGELLIN"/>
    <property type="match status" value="1"/>
</dbReference>
<proteinExistence type="inferred from homology"/>
<evidence type="ECO:0000259" key="5">
    <source>
        <dbReference type="Pfam" id="PF00700"/>
    </source>
</evidence>
<keyword evidence="7" id="KW-1185">Reference proteome</keyword>
<dbReference type="InterPro" id="IPR042187">
    <property type="entry name" value="Flagellin_C_sub2"/>
</dbReference>
<feature type="domain" description="Flagellin N-terminal" evidence="4">
    <location>
        <begin position="5"/>
        <end position="140"/>
    </location>
</feature>
<dbReference type="NCBIfam" id="NF033876">
    <property type="entry name" value="flagella_HExxH"/>
    <property type="match status" value="1"/>
</dbReference>
<evidence type="ECO:0000313" key="6">
    <source>
        <dbReference type="EMBL" id="EAT15843.1"/>
    </source>
</evidence>
<keyword evidence="2 3" id="KW-0975">Bacterial flagellum</keyword>
<dbReference type="OrthoDB" id="9796789at2"/>
<feature type="domain" description="Flagellin C-terminal" evidence="5">
    <location>
        <begin position="495"/>
        <end position="577"/>
    </location>
</feature>
<dbReference type="Proteomes" id="UP000005695">
    <property type="component" value="Unassembled WGS sequence"/>
</dbReference>